<keyword evidence="7" id="KW-0067">ATP-binding</keyword>
<proteinExistence type="inferred from homology"/>
<keyword evidence="2" id="KW-0723">Serine/threonine-protein kinase</keyword>
<dbReference type="InterPro" id="IPR000719">
    <property type="entry name" value="Prot_kinase_dom"/>
</dbReference>
<comment type="caution">
    <text evidence="12">The sequence shown here is derived from an EMBL/GenBank/DDBJ whole genome shotgun (WGS) entry which is preliminary data.</text>
</comment>
<dbReference type="InterPro" id="IPR018247">
    <property type="entry name" value="EF_Hand_1_Ca_BS"/>
</dbReference>
<dbReference type="GO" id="GO:0005524">
    <property type="term" value="F:ATP binding"/>
    <property type="evidence" value="ECO:0007669"/>
    <property type="project" value="UniProtKB-KW"/>
</dbReference>
<dbReference type="InterPro" id="IPR050205">
    <property type="entry name" value="CDPK_Ser/Thr_kinases"/>
</dbReference>
<dbReference type="PROSITE" id="PS00108">
    <property type="entry name" value="PROTEIN_KINASE_ST"/>
    <property type="match status" value="1"/>
</dbReference>
<name>A0A9N8E5F6_9STRA</name>
<keyword evidence="5 12" id="KW-0418">Kinase</keyword>
<organism evidence="12 13">
    <name type="scientific">Seminavis robusta</name>
    <dbReference type="NCBI Taxonomy" id="568900"/>
    <lineage>
        <taxon>Eukaryota</taxon>
        <taxon>Sar</taxon>
        <taxon>Stramenopiles</taxon>
        <taxon>Ochrophyta</taxon>
        <taxon>Bacillariophyta</taxon>
        <taxon>Bacillariophyceae</taxon>
        <taxon>Bacillariophycidae</taxon>
        <taxon>Naviculales</taxon>
        <taxon>Naviculaceae</taxon>
        <taxon>Seminavis</taxon>
    </lineage>
</organism>
<dbReference type="Gene3D" id="1.10.238.10">
    <property type="entry name" value="EF-hand"/>
    <property type="match status" value="2"/>
</dbReference>
<dbReference type="OrthoDB" id="40902at2759"/>
<evidence type="ECO:0000313" key="13">
    <source>
        <dbReference type="Proteomes" id="UP001153069"/>
    </source>
</evidence>
<evidence type="ECO:0000256" key="1">
    <source>
        <dbReference type="ARBA" id="ARBA00001946"/>
    </source>
</evidence>
<feature type="region of interest" description="Disordered" evidence="9">
    <location>
        <begin position="611"/>
        <end position="675"/>
    </location>
</feature>
<dbReference type="PROSITE" id="PS50222">
    <property type="entry name" value="EF_HAND_2"/>
    <property type="match status" value="2"/>
</dbReference>
<dbReference type="SUPFAM" id="SSF47473">
    <property type="entry name" value="EF-hand"/>
    <property type="match status" value="1"/>
</dbReference>
<dbReference type="InterPro" id="IPR008271">
    <property type="entry name" value="Ser/Thr_kinase_AS"/>
</dbReference>
<dbReference type="EMBL" id="CAICTM010000637">
    <property type="protein sequence ID" value="CAB9514194.1"/>
    <property type="molecule type" value="Genomic_DNA"/>
</dbReference>
<accession>A0A9N8E5F6</accession>
<dbReference type="InterPro" id="IPR011992">
    <property type="entry name" value="EF-hand-dom_pair"/>
</dbReference>
<evidence type="ECO:0000256" key="9">
    <source>
        <dbReference type="SAM" id="MobiDB-lite"/>
    </source>
</evidence>
<dbReference type="SMART" id="SM00054">
    <property type="entry name" value="EFh"/>
    <property type="match status" value="2"/>
</dbReference>
<protein>
    <submittedName>
        <fullName evidence="12">MAP kinase-activated protein kinase 2</fullName>
    </submittedName>
</protein>
<evidence type="ECO:0000256" key="2">
    <source>
        <dbReference type="ARBA" id="ARBA00022527"/>
    </source>
</evidence>
<dbReference type="Gene3D" id="1.10.510.10">
    <property type="entry name" value="Transferase(Phosphotransferase) domain 1"/>
    <property type="match status" value="1"/>
</dbReference>
<dbReference type="GO" id="GO:0005509">
    <property type="term" value="F:calcium ion binding"/>
    <property type="evidence" value="ECO:0007669"/>
    <property type="project" value="InterPro"/>
</dbReference>
<dbReference type="GO" id="GO:0004674">
    <property type="term" value="F:protein serine/threonine kinase activity"/>
    <property type="evidence" value="ECO:0007669"/>
    <property type="project" value="UniProtKB-KW"/>
</dbReference>
<dbReference type="PROSITE" id="PS50011">
    <property type="entry name" value="PROTEIN_KINASE_DOM"/>
    <property type="match status" value="1"/>
</dbReference>
<evidence type="ECO:0000259" key="11">
    <source>
        <dbReference type="PROSITE" id="PS50222"/>
    </source>
</evidence>
<keyword evidence="3" id="KW-0808">Transferase</keyword>
<dbReference type="InterPro" id="IPR002048">
    <property type="entry name" value="EF_hand_dom"/>
</dbReference>
<feature type="compositionally biased region" description="Low complexity" evidence="9">
    <location>
        <begin position="20"/>
        <end position="62"/>
    </location>
</feature>
<feature type="region of interest" description="Disordered" evidence="9">
    <location>
        <begin position="1"/>
        <end position="66"/>
    </location>
</feature>
<gene>
    <name evidence="12" type="ORF">SEMRO_638_G179550.1</name>
</gene>
<dbReference type="PANTHER" id="PTHR24349">
    <property type="entry name" value="SERINE/THREONINE-PROTEIN KINASE"/>
    <property type="match status" value="1"/>
</dbReference>
<comment type="similarity">
    <text evidence="8">Belongs to the protein kinase superfamily. Ser/Thr protein kinase family. CDPK subfamily.</text>
</comment>
<feature type="domain" description="Protein kinase" evidence="10">
    <location>
        <begin position="84"/>
        <end position="404"/>
    </location>
</feature>
<evidence type="ECO:0000313" key="12">
    <source>
        <dbReference type="EMBL" id="CAB9514194.1"/>
    </source>
</evidence>
<evidence type="ECO:0000256" key="7">
    <source>
        <dbReference type="ARBA" id="ARBA00022840"/>
    </source>
</evidence>
<dbReference type="InterPro" id="IPR011009">
    <property type="entry name" value="Kinase-like_dom_sf"/>
</dbReference>
<sequence length="675" mass="76585">MTTVVKKQVSFRQDAKDHNSNNNDSNNNDVSAAVSWNMSSKSTSSEGSSNSHSSSSGGSSTSVIPSLGERLIRTQTHRDPMRYYEVVQQLGSGSMGSVHLVRKRTFGGSARRSFVRREHSTCWRFPWPCGGFCLPKSRKSALSRQNNYHKQSSSIVSFGTSVPVDFALKTILLRKCRNDSYKQELLHEIAVLRSLDHPNIVRAVETYDYHHKLYLVLELCHGGDLYERDPYTEPQAKSIVYTLLDAIAYLHSKNITHRDLKYENIMFASPTSNTIKIIDFGLSKKYGQEENENDDDNNPQGMMKEFVGTLYTMAPEVIRGNYTEKCDVWSIGVLAFMLLSSCFPFFGENDKEIATKIVGNQWDFWDDERWKGIGGDAKGFVKRILTLDAATRPSATNAMENGWFDSLRDKDQNVLPISDAVMDRVQATIQTFAGYSILKKLALLVIAHQSIDEEIGFLRRLFLQRFDTEKANANVSFPEFKEALKEHYNYSDDELWTMFCGMDIDGTNKVSFTEFLAASIEAHGLIEEERIAEAFDRIDCDDSGYITVDNLRDVLGDEVDDDFIDELVNQVKTTGDEEEDRHNIISYEDFLGLWDSNGDETLRRNLLDVQRRRRTTSESPRTVMASSQDKHSTARTPDQSAEGSTKHGMGYSQFEKEKAKSRRGVWMSIRQPTGT</sequence>
<dbReference type="CDD" id="cd00051">
    <property type="entry name" value="EFh"/>
    <property type="match status" value="1"/>
</dbReference>
<dbReference type="SMART" id="SM00220">
    <property type="entry name" value="S_TKc"/>
    <property type="match status" value="1"/>
</dbReference>
<feature type="domain" description="EF-hand" evidence="11">
    <location>
        <begin position="526"/>
        <end position="561"/>
    </location>
</feature>
<evidence type="ECO:0000256" key="6">
    <source>
        <dbReference type="ARBA" id="ARBA00022837"/>
    </source>
</evidence>
<dbReference type="Pfam" id="PF00069">
    <property type="entry name" value="Pkinase"/>
    <property type="match status" value="1"/>
</dbReference>
<evidence type="ECO:0000256" key="4">
    <source>
        <dbReference type="ARBA" id="ARBA00022741"/>
    </source>
</evidence>
<reference evidence="12" key="1">
    <citation type="submission" date="2020-06" db="EMBL/GenBank/DDBJ databases">
        <authorList>
            <consortium name="Plant Systems Biology data submission"/>
        </authorList>
    </citation>
    <scope>NUCLEOTIDE SEQUENCE</scope>
    <source>
        <strain evidence="12">D6</strain>
    </source>
</reference>
<evidence type="ECO:0000256" key="5">
    <source>
        <dbReference type="ARBA" id="ARBA00022777"/>
    </source>
</evidence>
<feature type="compositionally biased region" description="Polar residues" evidence="9">
    <location>
        <begin position="634"/>
        <end position="643"/>
    </location>
</feature>
<evidence type="ECO:0000256" key="8">
    <source>
        <dbReference type="ARBA" id="ARBA00024334"/>
    </source>
</evidence>
<evidence type="ECO:0000256" key="3">
    <source>
        <dbReference type="ARBA" id="ARBA00022679"/>
    </source>
</evidence>
<dbReference type="PROSITE" id="PS00018">
    <property type="entry name" value="EF_HAND_1"/>
    <property type="match status" value="1"/>
</dbReference>
<comment type="cofactor">
    <cofactor evidence="1">
        <name>Mg(2+)</name>
        <dbReference type="ChEBI" id="CHEBI:18420"/>
    </cofactor>
</comment>
<keyword evidence="4" id="KW-0547">Nucleotide-binding</keyword>
<dbReference type="SUPFAM" id="SSF56112">
    <property type="entry name" value="Protein kinase-like (PK-like)"/>
    <property type="match status" value="1"/>
</dbReference>
<dbReference type="AlphaFoldDB" id="A0A9N8E5F6"/>
<keyword evidence="6" id="KW-0106">Calcium</keyword>
<evidence type="ECO:0000259" key="10">
    <source>
        <dbReference type="PROSITE" id="PS50011"/>
    </source>
</evidence>
<dbReference type="Proteomes" id="UP001153069">
    <property type="component" value="Unassembled WGS sequence"/>
</dbReference>
<dbReference type="Gene3D" id="3.30.200.20">
    <property type="entry name" value="Phosphorylase Kinase, domain 1"/>
    <property type="match status" value="1"/>
</dbReference>
<feature type="domain" description="EF-hand" evidence="11">
    <location>
        <begin position="490"/>
        <end position="525"/>
    </location>
</feature>
<keyword evidence="13" id="KW-1185">Reference proteome</keyword>